<protein>
    <submittedName>
        <fullName evidence="2">Uncharacterized protein</fullName>
    </submittedName>
</protein>
<organism evidence="2 3">
    <name type="scientific">Hypsibius exemplaris</name>
    <name type="common">Freshwater tardigrade</name>
    <dbReference type="NCBI Taxonomy" id="2072580"/>
    <lineage>
        <taxon>Eukaryota</taxon>
        <taxon>Metazoa</taxon>
        <taxon>Ecdysozoa</taxon>
        <taxon>Tardigrada</taxon>
        <taxon>Eutardigrada</taxon>
        <taxon>Parachela</taxon>
        <taxon>Hypsibioidea</taxon>
        <taxon>Hypsibiidae</taxon>
        <taxon>Hypsibius</taxon>
    </lineage>
</organism>
<proteinExistence type="predicted"/>
<evidence type="ECO:0000256" key="1">
    <source>
        <dbReference type="SAM" id="SignalP"/>
    </source>
</evidence>
<keyword evidence="1" id="KW-0732">Signal</keyword>
<gene>
    <name evidence="2" type="ORF">BV898_03106</name>
</gene>
<keyword evidence="3" id="KW-1185">Reference proteome</keyword>
<reference evidence="3" key="1">
    <citation type="submission" date="2017-01" db="EMBL/GenBank/DDBJ databases">
        <title>Comparative genomics of anhydrobiosis in the tardigrade Hypsibius dujardini.</title>
        <authorList>
            <person name="Yoshida Y."/>
            <person name="Koutsovoulos G."/>
            <person name="Laetsch D."/>
            <person name="Stevens L."/>
            <person name="Kumar S."/>
            <person name="Horikawa D."/>
            <person name="Ishino K."/>
            <person name="Komine S."/>
            <person name="Tomita M."/>
            <person name="Blaxter M."/>
            <person name="Arakawa K."/>
        </authorList>
    </citation>
    <scope>NUCLEOTIDE SEQUENCE [LARGE SCALE GENOMIC DNA]</scope>
    <source>
        <strain evidence="3">Z151</strain>
    </source>
</reference>
<dbReference type="EMBL" id="MTYJ01000014">
    <property type="protein sequence ID" value="OQV23058.1"/>
    <property type="molecule type" value="Genomic_DNA"/>
</dbReference>
<evidence type="ECO:0000313" key="2">
    <source>
        <dbReference type="EMBL" id="OQV23058.1"/>
    </source>
</evidence>
<accession>A0A1W0X6N4</accession>
<name>A0A1W0X6N4_HYPEX</name>
<dbReference type="AlphaFoldDB" id="A0A1W0X6N4"/>
<sequence length="131" mass="14898">MMPLSWNIALCSLVVVLSPWTADGFALRLYNSDFAVKPLENGTYAGVSTFQTARPYPGKARFLRLKPIELPAVRGTLDSPVINRLRAFPQLQRPMLWDDCTDYRLCKARLIQYLAARINEQKLNSEIVDEP</sequence>
<feature type="chain" id="PRO_5011963800" evidence="1">
    <location>
        <begin position="25"/>
        <end position="131"/>
    </location>
</feature>
<feature type="signal peptide" evidence="1">
    <location>
        <begin position="1"/>
        <end position="24"/>
    </location>
</feature>
<evidence type="ECO:0000313" key="3">
    <source>
        <dbReference type="Proteomes" id="UP000192578"/>
    </source>
</evidence>
<dbReference type="Proteomes" id="UP000192578">
    <property type="component" value="Unassembled WGS sequence"/>
</dbReference>
<comment type="caution">
    <text evidence="2">The sequence shown here is derived from an EMBL/GenBank/DDBJ whole genome shotgun (WGS) entry which is preliminary data.</text>
</comment>